<dbReference type="Gene3D" id="2.70.70.10">
    <property type="entry name" value="Glucose Permease (Domain IIA)"/>
    <property type="match status" value="1"/>
</dbReference>
<dbReference type="CDD" id="cd12797">
    <property type="entry name" value="M23_peptidase"/>
    <property type="match status" value="1"/>
</dbReference>
<dbReference type="InterPro" id="IPR016047">
    <property type="entry name" value="M23ase_b-sheet_dom"/>
</dbReference>
<evidence type="ECO:0000259" key="2">
    <source>
        <dbReference type="Pfam" id="PF01551"/>
    </source>
</evidence>
<dbReference type="SUPFAM" id="SSF51261">
    <property type="entry name" value="Duplicated hybrid motif"/>
    <property type="match status" value="1"/>
</dbReference>
<reference evidence="3 5" key="1">
    <citation type="submission" date="2018-06" db="EMBL/GenBank/DDBJ databases">
        <authorList>
            <consortium name="GenomeTrakr: Next Generation Sequencing Network for Food Pathogen Tracability"/>
        </authorList>
    </citation>
    <scope>NUCLEOTIDE SEQUENCE [LARGE SCALE GENOMIC DNA]</scope>
    <source>
        <strain evidence="3 5">FDA00007096</strain>
    </source>
</reference>
<dbReference type="Proteomes" id="UP000365297">
    <property type="component" value="Unassembled WGS sequence"/>
</dbReference>
<dbReference type="Pfam" id="PF01551">
    <property type="entry name" value="Peptidase_M23"/>
    <property type="match status" value="1"/>
</dbReference>
<evidence type="ECO:0000313" key="6">
    <source>
        <dbReference type="Proteomes" id="UP000489121"/>
    </source>
</evidence>
<gene>
    <name evidence="3" type="ORF">ARY78_16160</name>
    <name evidence="4" type="ORF">F6515_14970</name>
</gene>
<keyword evidence="1" id="KW-1133">Transmembrane helix</keyword>
<evidence type="ECO:0000313" key="3">
    <source>
        <dbReference type="EMBL" id="EAC5551948.1"/>
    </source>
</evidence>
<organism evidence="3 5">
    <name type="scientific">Listeria monocytogenes</name>
    <dbReference type="NCBI Taxonomy" id="1639"/>
    <lineage>
        <taxon>Bacteria</taxon>
        <taxon>Bacillati</taxon>
        <taxon>Bacillota</taxon>
        <taxon>Bacilli</taxon>
        <taxon>Bacillales</taxon>
        <taxon>Listeriaceae</taxon>
        <taxon>Listeria</taxon>
    </lineage>
</organism>
<dbReference type="InterPro" id="IPR050570">
    <property type="entry name" value="Cell_wall_metabolism_enzyme"/>
</dbReference>
<dbReference type="AlphaFoldDB" id="A0A456IQ93"/>
<dbReference type="EMBL" id="AALGDA010000086">
    <property type="protein sequence ID" value="ECY9784277.1"/>
    <property type="molecule type" value="Genomic_DNA"/>
</dbReference>
<feature type="domain" description="M23ase beta-sheet core" evidence="2">
    <location>
        <begin position="245"/>
        <end position="348"/>
    </location>
</feature>
<keyword evidence="1" id="KW-0472">Membrane</keyword>
<dbReference type="InterPro" id="IPR011055">
    <property type="entry name" value="Dup_hybrid_motif"/>
</dbReference>
<evidence type="ECO:0000256" key="1">
    <source>
        <dbReference type="SAM" id="Phobius"/>
    </source>
</evidence>
<keyword evidence="1" id="KW-0812">Transmembrane</keyword>
<reference evidence="4 6" key="2">
    <citation type="submission" date="2019-09" db="EMBL/GenBank/DDBJ databases">
        <authorList>
            <consortium name="PulseNet: The National Subtyping Network for Foodborne Disease Surveillance"/>
            <person name="Tarr C.L."/>
            <person name="Trees E."/>
            <person name="Katz L.S."/>
            <person name="Carleton-Romer H.A."/>
            <person name="Stroika S."/>
            <person name="Kucerova Z."/>
            <person name="Roache K.F."/>
            <person name="Sabol A.L."/>
            <person name="Besser J."/>
            <person name="Gerner-Smidt P."/>
        </authorList>
    </citation>
    <scope>NUCLEOTIDE SEQUENCE [LARGE SCALE GENOMIC DNA]</scope>
    <source>
        <strain evidence="4 6">PNUSAL005692</strain>
    </source>
</reference>
<accession>A0A456IQ93</accession>
<protein>
    <submittedName>
        <fullName evidence="3">M23 family metallopeptidase</fullName>
    </submittedName>
</protein>
<evidence type="ECO:0000313" key="4">
    <source>
        <dbReference type="EMBL" id="ECY9784277.1"/>
    </source>
</evidence>
<proteinExistence type="predicted"/>
<dbReference type="EMBL" id="AAAIXK010000012">
    <property type="protein sequence ID" value="EAC5551948.1"/>
    <property type="molecule type" value="Genomic_DNA"/>
</dbReference>
<dbReference type="Proteomes" id="UP000489121">
    <property type="component" value="Unassembled WGS sequence"/>
</dbReference>
<dbReference type="GO" id="GO:0004222">
    <property type="term" value="F:metalloendopeptidase activity"/>
    <property type="evidence" value="ECO:0007669"/>
    <property type="project" value="TreeGrafter"/>
</dbReference>
<comment type="caution">
    <text evidence="3">The sequence shown here is derived from an EMBL/GenBank/DDBJ whole genome shotgun (WGS) entry which is preliminary data.</text>
</comment>
<dbReference type="PANTHER" id="PTHR21666:SF270">
    <property type="entry name" value="MUREIN HYDROLASE ACTIVATOR ENVC"/>
    <property type="match status" value="1"/>
</dbReference>
<dbReference type="RefSeq" id="WP_077915343.1">
    <property type="nucleotide sequence ID" value="NZ_CP168882.1"/>
</dbReference>
<name>A0A456IQ93_LISMN</name>
<evidence type="ECO:0000313" key="5">
    <source>
        <dbReference type="Proteomes" id="UP000365297"/>
    </source>
</evidence>
<sequence length="358" mass="37555">MASEGHDSGNKTSWGLLFLRIFSVKVIIIIFIVFILISLIGLLLAGRSAQQETSNIGNGCSITGKLDENLFNATLENAGVFKGKGDKFISIAKKQNIDPVLFAAIAMSETGWGKSDAVVHKNNPGGLMDAATGMATVKTFATLDEGLEAMGVTLHNRIINDGLNTIEKLGAIYAPIGASNDPTGLNQNWVPTVTSIAQKFGGLTMNCSNTGSSGGTGKYIIPVKNPVVSSGFSIRINPVTGVQESHKGLDFAQPAGSEILAADDGVVVFSGLGVSGSGYGGYGNVVHLEHGKNKEWTLYGHMIRTNVSVGQHVKQGDVIGYVGSTGQSTGNHLHFEIRKEKMGSQVDPAPILGLISTN</sequence>
<feature type="transmembrane region" description="Helical" evidence="1">
    <location>
        <begin position="17"/>
        <end position="45"/>
    </location>
</feature>
<dbReference type="PANTHER" id="PTHR21666">
    <property type="entry name" value="PEPTIDASE-RELATED"/>
    <property type="match status" value="1"/>
</dbReference>